<dbReference type="PROSITE" id="PS50005">
    <property type="entry name" value="TPR"/>
    <property type="match status" value="2"/>
</dbReference>
<dbReference type="InParanoid" id="A0A1W4XJ31"/>
<keyword evidence="1" id="KW-0677">Repeat</keyword>
<sequence>MKLNMEMEEDILEHYLVDLENCKDIDELQECDFPKKPICKELIICAEFWSKLIDLNFEDGPLKNYFDDLSEDHRRQYFTFGVACMINFVQANFTGPKLPGFMEDFFVTSMFRDIDFSKMLALNNEEINNNTKIPALLVAAKVIFKNCHFNTLLNNWWSWRTFLIHQQILEDLSPSLLYETDKLYKELENANLKGNMKAKLEIEIAQLYMVYRNVNKVKNHVENACKILGLKYELIGRLGRRTKFQAKDIAQLALEVTLIEKENIQRPPVRDIDVPKNLVLEDQVRFDALKYAENLNHNTLFPNTEQKLLLCVAQEMIMSMPPDELYLEELQPFYELILSQANTWCVRTVTLLLRCLLESHHKRTRERSLMQCEDVLKSIEKETPHPFNRIGGVFSTGLRPVWKTEFELGTFMLKLGLVKNSLDVFIKLGAWDDVVGCYILLKMNHKAAEIIKQVLEVKPTVRLWCLLGDATNDVSCYEKAWELSKRRSSRAQRHWGQYLYTRKQYQQCIPHFEKSVSINPLQAWVWLSLGFAALETENWQVAATAYRRYTSLEPGNFEAWNNLAKAYIKLGNKRSAHQALHDALRCYFENWKVWDNLMIVSADIGHFSDVIQAYHRILDYKEKHLDVEVLSALVYGVVNNVNDSEGRPSGRLLPKVRELLGRVTAIYPKEGQLWVLYATVAPALTLKAQRLQKAYKNFTQTGWDRNQDMCQQVLYTCQKLAEIALNKEIVASDPLVNSIRLNLSSAIAVICKKEDSDNEIQSLFANVSILLAKVMEKAKSASIKIENKEG</sequence>
<gene>
    <name evidence="6" type="primary">LOC108744720</name>
</gene>
<evidence type="ECO:0000256" key="1">
    <source>
        <dbReference type="ARBA" id="ARBA00022737"/>
    </source>
</evidence>
<dbReference type="Gene3D" id="1.25.40.10">
    <property type="entry name" value="Tetratricopeptide repeat domain"/>
    <property type="match status" value="1"/>
</dbReference>
<evidence type="ECO:0000256" key="2">
    <source>
        <dbReference type="ARBA" id="ARBA00022803"/>
    </source>
</evidence>
<dbReference type="InterPro" id="IPR011990">
    <property type="entry name" value="TPR-like_helical_dom_sf"/>
</dbReference>
<dbReference type="GeneID" id="108744720"/>
<protein>
    <submittedName>
        <fullName evidence="6">Tetratricopeptide repeat protein 27</fullName>
    </submittedName>
</protein>
<comment type="similarity">
    <text evidence="3">Belongs to the TTC27 family.</text>
</comment>
<keyword evidence="2 4" id="KW-0802">TPR repeat</keyword>
<reference evidence="6" key="1">
    <citation type="submission" date="2025-08" db="UniProtKB">
        <authorList>
            <consortium name="RefSeq"/>
        </authorList>
    </citation>
    <scope>IDENTIFICATION</scope>
    <source>
        <tissue evidence="6">Entire body</tissue>
    </source>
</reference>
<dbReference type="InterPro" id="IPR044244">
    <property type="entry name" value="TTC27/Emw1"/>
</dbReference>
<accession>A0A1W4XJ31</accession>
<dbReference type="AlphaFoldDB" id="A0A1W4XJ31"/>
<keyword evidence="5" id="KW-1185">Reference proteome</keyword>
<dbReference type="SMART" id="SM00028">
    <property type="entry name" value="TPR"/>
    <property type="match status" value="4"/>
</dbReference>
<organism evidence="5 6">
    <name type="scientific">Agrilus planipennis</name>
    <name type="common">Emerald ash borer</name>
    <name type="synonym">Agrilus marcopoli</name>
    <dbReference type="NCBI Taxonomy" id="224129"/>
    <lineage>
        <taxon>Eukaryota</taxon>
        <taxon>Metazoa</taxon>
        <taxon>Ecdysozoa</taxon>
        <taxon>Arthropoda</taxon>
        <taxon>Hexapoda</taxon>
        <taxon>Insecta</taxon>
        <taxon>Pterygota</taxon>
        <taxon>Neoptera</taxon>
        <taxon>Endopterygota</taxon>
        <taxon>Coleoptera</taxon>
        <taxon>Polyphaga</taxon>
        <taxon>Elateriformia</taxon>
        <taxon>Buprestoidea</taxon>
        <taxon>Buprestidae</taxon>
        <taxon>Agrilinae</taxon>
        <taxon>Agrilus</taxon>
    </lineage>
</organism>
<dbReference type="Pfam" id="PF14559">
    <property type="entry name" value="TPR_19"/>
    <property type="match status" value="1"/>
</dbReference>
<evidence type="ECO:0000256" key="4">
    <source>
        <dbReference type="PROSITE-ProRule" id="PRU00339"/>
    </source>
</evidence>
<dbReference type="SUPFAM" id="SSF48452">
    <property type="entry name" value="TPR-like"/>
    <property type="match status" value="1"/>
</dbReference>
<dbReference type="KEGG" id="apln:108744720"/>
<feature type="repeat" description="TPR" evidence="4">
    <location>
        <begin position="489"/>
        <end position="522"/>
    </location>
</feature>
<feature type="repeat" description="TPR" evidence="4">
    <location>
        <begin position="523"/>
        <end position="556"/>
    </location>
</feature>
<dbReference type="PANTHER" id="PTHR16193:SF0">
    <property type="entry name" value="TETRATRICOPEPTIDE REPEAT PROTEIN 27"/>
    <property type="match status" value="1"/>
</dbReference>
<dbReference type="STRING" id="224129.A0A1W4XJ31"/>
<dbReference type="InterPro" id="IPR019734">
    <property type="entry name" value="TPR_rpt"/>
</dbReference>
<proteinExistence type="inferred from homology"/>
<evidence type="ECO:0000313" key="6">
    <source>
        <dbReference type="RefSeq" id="XP_018336126.1"/>
    </source>
</evidence>
<dbReference type="RefSeq" id="XP_018336126.1">
    <property type="nucleotide sequence ID" value="XM_018480624.1"/>
</dbReference>
<name>A0A1W4XJ31_AGRPL</name>
<dbReference type="FunCoup" id="A0A1W4XJ31">
    <property type="interactions" value="2332"/>
</dbReference>
<evidence type="ECO:0000313" key="5">
    <source>
        <dbReference type="Proteomes" id="UP000192223"/>
    </source>
</evidence>
<dbReference type="Proteomes" id="UP000192223">
    <property type="component" value="Unplaced"/>
</dbReference>
<dbReference type="OrthoDB" id="1936594at2759"/>
<dbReference type="PANTHER" id="PTHR16193">
    <property type="entry name" value="TETRATRICOPEPTIDE REPEAT PROTEIN 27"/>
    <property type="match status" value="1"/>
</dbReference>
<evidence type="ECO:0000256" key="3">
    <source>
        <dbReference type="ARBA" id="ARBA00024020"/>
    </source>
</evidence>